<gene>
    <name evidence="2" type="ORF">MAE01_26560</name>
</gene>
<feature type="domain" description="N-acetyltransferase" evidence="1">
    <location>
        <begin position="57"/>
        <end position="210"/>
    </location>
</feature>
<comment type="caution">
    <text evidence="2">The sequence shown here is derived from an EMBL/GenBank/DDBJ whole genome shotgun (WGS) entry which is preliminary data.</text>
</comment>
<evidence type="ECO:0000313" key="2">
    <source>
        <dbReference type="EMBL" id="GEK87480.1"/>
    </source>
</evidence>
<dbReference type="OrthoDB" id="5063533at2"/>
<dbReference type="Pfam" id="PF00583">
    <property type="entry name" value="Acetyltransf_1"/>
    <property type="match status" value="1"/>
</dbReference>
<reference evidence="2 3" key="1">
    <citation type="submission" date="2019-07" db="EMBL/GenBank/DDBJ databases">
        <title>Whole genome shotgun sequence of Microbacterium aerolatum NBRC 103071.</title>
        <authorList>
            <person name="Hosoyama A."/>
            <person name="Uohara A."/>
            <person name="Ohji S."/>
            <person name="Ichikawa N."/>
        </authorList>
    </citation>
    <scope>NUCLEOTIDE SEQUENCE [LARGE SCALE GENOMIC DNA]</scope>
    <source>
        <strain evidence="2 3">NBRC 103071</strain>
    </source>
</reference>
<dbReference type="SUPFAM" id="SSF55729">
    <property type="entry name" value="Acyl-CoA N-acyltransferases (Nat)"/>
    <property type="match status" value="1"/>
</dbReference>
<evidence type="ECO:0000259" key="1">
    <source>
        <dbReference type="PROSITE" id="PS51186"/>
    </source>
</evidence>
<dbReference type="AlphaFoldDB" id="A0A511AH17"/>
<dbReference type="InterPro" id="IPR016181">
    <property type="entry name" value="Acyl_CoA_acyltransferase"/>
</dbReference>
<dbReference type="CDD" id="cd04301">
    <property type="entry name" value="NAT_SF"/>
    <property type="match status" value="1"/>
</dbReference>
<protein>
    <recommendedName>
        <fullName evidence="1">N-acetyltransferase domain-containing protein</fullName>
    </recommendedName>
</protein>
<sequence length="211" mass="23628">MPKSNESASPHPRIAVDLNDIQIRYSSEGVLAGAHDGDYENTVTPWWAELSLADYPDDGDEPTVTSIGSIRCFLVNLDSDTSAYEALDALEADLGAVGTALFQDDGIVERTEIFPSHAIIIDRVWIDPKYRGQRLGPRAVATAIRFLGRRRITVAALIAQPDGWHKMRGRALRDNRQKVRQAWESIGFALFDNEVLWLDATDYDEEDYFTS</sequence>
<name>A0A511AH17_9MICO</name>
<keyword evidence="3" id="KW-1185">Reference proteome</keyword>
<proteinExistence type="predicted"/>
<dbReference type="GO" id="GO:0016747">
    <property type="term" value="F:acyltransferase activity, transferring groups other than amino-acyl groups"/>
    <property type="evidence" value="ECO:0007669"/>
    <property type="project" value="InterPro"/>
</dbReference>
<dbReference type="RefSeq" id="WP_147040152.1">
    <property type="nucleotide sequence ID" value="NZ_BJUW01000014.1"/>
</dbReference>
<dbReference type="Proteomes" id="UP000321225">
    <property type="component" value="Unassembled WGS sequence"/>
</dbReference>
<dbReference type="PROSITE" id="PS51186">
    <property type="entry name" value="GNAT"/>
    <property type="match status" value="1"/>
</dbReference>
<evidence type="ECO:0000313" key="3">
    <source>
        <dbReference type="Proteomes" id="UP000321225"/>
    </source>
</evidence>
<dbReference type="EMBL" id="BJUW01000014">
    <property type="protein sequence ID" value="GEK87480.1"/>
    <property type="molecule type" value="Genomic_DNA"/>
</dbReference>
<dbReference type="Gene3D" id="3.40.630.30">
    <property type="match status" value="1"/>
</dbReference>
<accession>A0A511AH17</accession>
<organism evidence="2 3">
    <name type="scientific">Microbacterium aerolatum</name>
    <dbReference type="NCBI Taxonomy" id="153731"/>
    <lineage>
        <taxon>Bacteria</taxon>
        <taxon>Bacillati</taxon>
        <taxon>Actinomycetota</taxon>
        <taxon>Actinomycetes</taxon>
        <taxon>Micrococcales</taxon>
        <taxon>Microbacteriaceae</taxon>
        <taxon>Microbacterium</taxon>
    </lineage>
</organism>
<dbReference type="InterPro" id="IPR000182">
    <property type="entry name" value="GNAT_dom"/>
</dbReference>